<keyword evidence="1" id="KW-1133">Transmembrane helix</keyword>
<evidence type="ECO:0000256" key="1">
    <source>
        <dbReference type="SAM" id="Phobius"/>
    </source>
</evidence>
<reference evidence="2 3" key="1">
    <citation type="journal article" date="2022" name="Int. J. Syst. Evol. Microbiol.">
        <title>Noviherbaspirillum aridicola sp. nov., isolated from an arid soil in Pakistan.</title>
        <authorList>
            <person name="Khan I.U."/>
            <person name="Saqib M."/>
            <person name="Amin A."/>
            <person name="Hussain F."/>
            <person name="Li L."/>
            <person name="Liu Y.H."/>
            <person name="Fang B.Z."/>
            <person name="Ahmed I."/>
            <person name="Li W.J."/>
        </authorList>
    </citation>
    <scope>NUCLEOTIDE SEQUENCE [LARGE SCALE GENOMIC DNA]</scope>
    <source>
        <strain evidence="2 3">NCCP-691</strain>
    </source>
</reference>
<evidence type="ECO:0008006" key="4">
    <source>
        <dbReference type="Google" id="ProtNLM"/>
    </source>
</evidence>
<keyword evidence="3" id="KW-1185">Reference proteome</keyword>
<feature type="transmembrane region" description="Helical" evidence="1">
    <location>
        <begin position="43"/>
        <end position="66"/>
    </location>
</feature>
<protein>
    <recommendedName>
        <fullName evidence="4">VanZ-like domain-containing protein</fullName>
    </recommendedName>
</protein>
<evidence type="ECO:0000313" key="3">
    <source>
        <dbReference type="Proteomes" id="UP000887222"/>
    </source>
</evidence>
<keyword evidence="1" id="KW-0472">Membrane</keyword>
<organism evidence="2 3">
    <name type="scientific">Noviherbaspirillum aridicola</name>
    <dbReference type="NCBI Taxonomy" id="2849687"/>
    <lineage>
        <taxon>Bacteria</taxon>
        <taxon>Pseudomonadati</taxon>
        <taxon>Pseudomonadota</taxon>
        <taxon>Betaproteobacteria</taxon>
        <taxon>Burkholderiales</taxon>
        <taxon>Oxalobacteraceae</taxon>
        <taxon>Noviherbaspirillum</taxon>
    </lineage>
</organism>
<feature type="transmembrane region" description="Helical" evidence="1">
    <location>
        <begin position="21"/>
        <end position="37"/>
    </location>
</feature>
<feature type="transmembrane region" description="Helical" evidence="1">
    <location>
        <begin position="104"/>
        <end position="123"/>
    </location>
</feature>
<comment type="caution">
    <text evidence="2">The sequence shown here is derived from an EMBL/GenBank/DDBJ whole genome shotgun (WGS) entry which is preliminary data.</text>
</comment>
<name>A0ABQ4Q4C6_9BURK</name>
<proteinExistence type="predicted"/>
<dbReference type="Proteomes" id="UP000887222">
    <property type="component" value="Unassembled WGS sequence"/>
</dbReference>
<dbReference type="RefSeq" id="WP_220807768.1">
    <property type="nucleotide sequence ID" value="NZ_BPMK01000006.1"/>
</dbReference>
<gene>
    <name evidence="2" type="ORF">NCCP691_16180</name>
</gene>
<evidence type="ECO:0000313" key="2">
    <source>
        <dbReference type="EMBL" id="GIZ51604.1"/>
    </source>
</evidence>
<dbReference type="NCBIfam" id="NF037970">
    <property type="entry name" value="vanZ_1"/>
    <property type="match status" value="1"/>
</dbReference>
<keyword evidence="1" id="KW-0812">Transmembrane</keyword>
<sequence>MRLLHALIDPRFTTLRLRAAWAAYLSILIFGAIPGARTEIGEYASGLVLHFFAYGCISFLLFTGFVGHPGARLVRCVLLIALMGAGDEFMQSFLPYRRGAISDWYVDVSAGIVVSTLLWASAFRVKALRVTRLE</sequence>
<accession>A0ABQ4Q4C6</accession>
<dbReference type="EMBL" id="BPMK01000006">
    <property type="protein sequence ID" value="GIZ51604.1"/>
    <property type="molecule type" value="Genomic_DNA"/>
</dbReference>
<feature type="transmembrane region" description="Helical" evidence="1">
    <location>
        <begin position="73"/>
        <end position="92"/>
    </location>
</feature>